<protein>
    <submittedName>
        <fullName evidence="1">Uncharacterized protein</fullName>
    </submittedName>
</protein>
<reference evidence="1" key="1">
    <citation type="submission" date="2018-06" db="EMBL/GenBank/DDBJ databases">
        <authorList>
            <person name="Zhirakovskaya E."/>
        </authorList>
    </citation>
    <scope>NUCLEOTIDE SEQUENCE</scope>
</reference>
<dbReference type="EMBL" id="UOFP01000121">
    <property type="protein sequence ID" value="VAW86044.1"/>
    <property type="molecule type" value="Genomic_DNA"/>
</dbReference>
<accession>A0A3B0ZX53</accession>
<gene>
    <name evidence="1" type="ORF">MNBD_GAMMA18-564</name>
</gene>
<dbReference type="AlphaFoldDB" id="A0A3B0ZX53"/>
<name>A0A3B0ZX53_9ZZZZ</name>
<evidence type="ECO:0000313" key="1">
    <source>
        <dbReference type="EMBL" id="VAW86044.1"/>
    </source>
</evidence>
<sequence>MRVYYHDSTYLHLLDKLAKASASKAGGGRGFSRCVTKKSAQYDYRG</sequence>
<proteinExistence type="predicted"/>
<organism evidence="1">
    <name type="scientific">hydrothermal vent metagenome</name>
    <dbReference type="NCBI Taxonomy" id="652676"/>
    <lineage>
        <taxon>unclassified sequences</taxon>
        <taxon>metagenomes</taxon>
        <taxon>ecological metagenomes</taxon>
    </lineage>
</organism>